<dbReference type="InterPro" id="IPR032675">
    <property type="entry name" value="LRR_dom_sf"/>
</dbReference>
<comment type="caution">
    <text evidence="1">The sequence shown here is derived from an EMBL/GenBank/DDBJ whole genome shotgun (WGS) entry which is preliminary data.</text>
</comment>
<gene>
    <name evidence="1" type="ORF">TrLO_g32</name>
</gene>
<dbReference type="SUPFAM" id="SSF52058">
    <property type="entry name" value="L domain-like"/>
    <property type="match status" value="1"/>
</dbReference>
<proteinExistence type="predicted"/>
<dbReference type="PANTHER" id="PTHR45661">
    <property type="entry name" value="SURFACE ANTIGEN"/>
    <property type="match status" value="1"/>
</dbReference>
<dbReference type="AlphaFoldDB" id="A0A9W7CA47"/>
<sequence length="174" mass="19238">MLGFAQGNLLLTLRHVCKEYQHLAESFMKAMKSKGTLIAIFLNKNRVGELACYSAVNLIVVEIPEDITNIGRWAFKYCTNLSSILLPSTLISIGKSAFEGCSSLDNVELSHTNLHEIRECAFHGCSELKSVTIPDSLQKPPIHVFCSCSKLVPSDIGIKDNHAVVVYLRSKQQS</sequence>
<dbReference type="Proteomes" id="UP001165122">
    <property type="component" value="Unassembled WGS sequence"/>
</dbReference>
<dbReference type="InterPro" id="IPR026906">
    <property type="entry name" value="LRR_5"/>
</dbReference>
<dbReference type="Pfam" id="PF13306">
    <property type="entry name" value="LRR_5"/>
    <property type="match status" value="1"/>
</dbReference>
<organism evidence="1 2">
    <name type="scientific">Triparma laevis f. longispina</name>
    <dbReference type="NCBI Taxonomy" id="1714387"/>
    <lineage>
        <taxon>Eukaryota</taxon>
        <taxon>Sar</taxon>
        <taxon>Stramenopiles</taxon>
        <taxon>Ochrophyta</taxon>
        <taxon>Bolidophyceae</taxon>
        <taxon>Parmales</taxon>
        <taxon>Triparmaceae</taxon>
        <taxon>Triparma</taxon>
    </lineage>
</organism>
<protein>
    <submittedName>
        <fullName evidence="1">Uncharacterized protein</fullName>
    </submittedName>
</protein>
<reference evidence="2" key="1">
    <citation type="journal article" date="2023" name="Commun. Biol.">
        <title>Genome analysis of Parmales, the sister group of diatoms, reveals the evolutionary specialization of diatoms from phago-mixotrophs to photoautotrophs.</title>
        <authorList>
            <person name="Ban H."/>
            <person name="Sato S."/>
            <person name="Yoshikawa S."/>
            <person name="Yamada K."/>
            <person name="Nakamura Y."/>
            <person name="Ichinomiya M."/>
            <person name="Sato N."/>
            <person name="Blanc-Mathieu R."/>
            <person name="Endo H."/>
            <person name="Kuwata A."/>
            <person name="Ogata H."/>
        </authorList>
    </citation>
    <scope>NUCLEOTIDE SEQUENCE [LARGE SCALE GENOMIC DNA]</scope>
    <source>
        <strain evidence="2">NIES 3700</strain>
    </source>
</reference>
<dbReference type="OrthoDB" id="10264456at2759"/>
<keyword evidence="2" id="KW-1185">Reference proteome</keyword>
<evidence type="ECO:0000313" key="2">
    <source>
        <dbReference type="Proteomes" id="UP001165122"/>
    </source>
</evidence>
<dbReference type="InterPro" id="IPR053139">
    <property type="entry name" value="Surface_bspA-like"/>
</dbReference>
<accession>A0A9W7CA47</accession>
<dbReference type="EMBL" id="BRXW01000044">
    <property type="protein sequence ID" value="GMI02451.1"/>
    <property type="molecule type" value="Genomic_DNA"/>
</dbReference>
<name>A0A9W7CA47_9STRA</name>
<evidence type="ECO:0000313" key="1">
    <source>
        <dbReference type="EMBL" id="GMI02451.1"/>
    </source>
</evidence>
<dbReference type="PANTHER" id="PTHR45661:SF3">
    <property type="entry name" value="IG-LIKE DOMAIN-CONTAINING PROTEIN"/>
    <property type="match status" value="1"/>
</dbReference>
<dbReference type="Gene3D" id="3.80.10.10">
    <property type="entry name" value="Ribonuclease Inhibitor"/>
    <property type="match status" value="1"/>
</dbReference>